<accession>A0A2K9NMK2</accession>
<dbReference type="PROSITE" id="PS51257">
    <property type="entry name" value="PROKAR_LIPOPROTEIN"/>
    <property type="match status" value="1"/>
</dbReference>
<protein>
    <recommendedName>
        <fullName evidence="3">Peptidyl-prolyl cis-trans isomerase</fullName>
        <shortName evidence="3">PPIase</shortName>
        <ecNumber evidence="3">5.2.1.8</ecNumber>
    </recommendedName>
</protein>
<dbReference type="KEGG" id="bsto:C0V70_01205"/>
<dbReference type="EC" id="5.2.1.8" evidence="3"/>
<keyword evidence="5" id="KW-1185">Reference proteome</keyword>
<dbReference type="EMBL" id="CP025704">
    <property type="protein sequence ID" value="AUN96746.1"/>
    <property type="molecule type" value="Genomic_DNA"/>
</dbReference>
<evidence type="ECO:0000256" key="2">
    <source>
        <dbReference type="ARBA" id="ARBA00023235"/>
    </source>
</evidence>
<sequence>MKTIKLFLFVSLIALAGCNRNSHKIEVIANPNGEEIDIEKLKTDIGGLSTASATMKTVHGDIVFRFYTKAAPRTSARVMQLIQSKFYDGLIIHRAIPNFIIQTGDPTGTGTGGSGQKLKAEFNELQHIKGTMGMAHGIDNDSADSQFYISLTTLPHLDGKNTVFGQVVDGLDILPKLSKGDRIISITLNLKDTSAN</sequence>
<dbReference type="PROSITE" id="PS50072">
    <property type="entry name" value="CSA_PPIASE_2"/>
    <property type="match status" value="1"/>
</dbReference>
<evidence type="ECO:0000313" key="4">
    <source>
        <dbReference type="EMBL" id="AUN96746.1"/>
    </source>
</evidence>
<dbReference type="RefSeq" id="WP_102242041.1">
    <property type="nucleotide sequence ID" value="NZ_CP025704.1"/>
</dbReference>
<keyword evidence="1 3" id="KW-0697">Rotamase</keyword>
<dbReference type="PRINTS" id="PR00153">
    <property type="entry name" value="CSAPPISMRASE"/>
</dbReference>
<dbReference type="GO" id="GO:0003755">
    <property type="term" value="F:peptidyl-prolyl cis-trans isomerase activity"/>
    <property type="evidence" value="ECO:0007669"/>
    <property type="project" value="UniProtKB-UniRule"/>
</dbReference>
<dbReference type="SUPFAM" id="SSF50891">
    <property type="entry name" value="Cyclophilin-like"/>
    <property type="match status" value="1"/>
</dbReference>
<comment type="similarity">
    <text evidence="3">Belongs to the cyclophilin-type PPIase family.</text>
</comment>
<dbReference type="Gene3D" id="2.40.100.10">
    <property type="entry name" value="Cyclophilin-like"/>
    <property type="match status" value="1"/>
</dbReference>
<comment type="function">
    <text evidence="3">PPIases accelerate the folding of proteins. It catalyzes the cis-trans isomerization of proline imidic peptide bonds in oligopeptides.</text>
</comment>
<dbReference type="PANTHER" id="PTHR45625:SF4">
    <property type="entry name" value="PEPTIDYLPROLYL ISOMERASE DOMAIN AND WD REPEAT-CONTAINING PROTEIN 1"/>
    <property type="match status" value="1"/>
</dbReference>
<evidence type="ECO:0000256" key="1">
    <source>
        <dbReference type="ARBA" id="ARBA00023110"/>
    </source>
</evidence>
<feature type="signal peptide" evidence="3">
    <location>
        <begin position="1"/>
        <end position="16"/>
    </location>
</feature>
<feature type="chain" id="PRO_5041746272" description="Peptidyl-prolyl cis-trans isomerase" evidence="3">
    <location>
        <begin position="17"/>
        <end position="196"/>
    </location>
</feature>
<dbReference type="CDD" id="cd00317">
    <property type="entry name" value="cyclophilin"/>
    <property type="match status" value="1"/>
</dbReference>
<organism evidence="4 5">
    <name type="scientific">Bacteriovorax stolpii</name>
    <name type="common">Bdellovibrio stolpii</name>
    <dbReference type="NCBI Taxonomy" id="960"/>
    <lineage>
        <taxon>Bacteria</taxon>
        <taxon>Pseudomonadati</taxon>
        <taxon>Bdellovibrionota</taxon>
        <taxon>Bacteriovoracia</taxon>
        <taxon>Bacteriovoracales</taxon>
        <taxon>Bacteriovoracaceae</taxon>
        <taxon>Bacteriovorax</taxon>
    </lineage>
</organism>
<gene>
    <name evidence="4" type="ORF">C0V70_01205</name>
</gene>
<dbReference type="Pfam" id="PF00160">
    <property type="entry name" value="Pro_isomerase"/>
    <property type="match status" value="1"/>
</dbReference>
<evidence type="ECO:0000256" key="3">
    <source>
        <dbReference type="RuleBase" id="RU363019"/>
    </source>
</evidence>
<keyword evidence="2 3" id="KW-0413">Isomerase</keyword>
<dbReference type="InterPro" id="IPR029000">
    <property type="entry name" value="Cyclophilin-like_dom_sf"/>
</dbReference>
<reference evidence="4 5" key="1">
    <citation type="submission" date="2018-01" db="EMBL/GenBank/DDBJ databases">
        <title>Complete genome sequence of Bacteriovorax stolpii DSM12778.</title>
        <authorList>
            <person name="Tang B."/>
            <person name="Chang J."/>
        </authorList>
    </citation>
    <scope>NUCLEOTIDE SEQUENCE [LARGE SCALE GENOMIC DNA]</scope>
    <source>
        <strain evidence="4 5">DSM 12778</strain>
    </source>
</reference>
<dbReference type="Proteomes" id="UP000235584">
    <property type="component" value="Chromosome"/>
</dbReference>
<dbReference type="AlphaFoldDB" id="A0A2K9NMK2"/>
<dbReference type="OrthoDB" id="9807797at2"/>
<keyword evidence="3" id="KW-0732">Signal</keyword>
<evidence type="ECO:0000313" key="5">
    <source>
        <dbReference type="Proteomes" id="UP000235584"/>
    </source>
</evidence>
<dbReference type="InterPro" id="IPR002130">
    <property type="entry name" value="Cyclophilin-type_PPIase_dom"/>
</dbReference>
<comment type="catalytic activity">
    <reaction evidence="3">
        <text>[protein]-peptidylproline (omega=180) = [protein]-peptidylproline (omega=0)</text>
        <dbReference type="Rhea" id="RHEA:16237"/>
        <dbReference type="Rhea" id="RHEA-COMP:10747"/>
        <dbReference type="Rhea" id="RHEA-COMP:10748"/>
        <dbReference type="ChEBI" id="CHEBI:83833"/>
        <dbReference type="ChEBI" id="CHEBI:83834"/>
        <dbReference type="EC" id="5.2.1.8"/>
    </reaction>
</comment>
<proteinExistence type="inferred from homology"/>
<dbReference type="InterPro" id="IPR044666">
    <property type="entry name" value="Cyclophilin_A-like"/>
</dbReference>
<dbReference type="PANTHER" id="PTHR45625">
    <property type="entry name" value="PEPTIDYL-PROLYL CIS-TRANS ISOMERASE-RELATED"/>
    <property type="match status" value="1"/>
</dbReference>
<name>A0A2K9NMK2_BACTC</name>